<accession>A0A9P9DJP9</accession>
<evidence type="ECO:0000313" key="3">
    <source>
        <dbReference type="Proteomes" id="UP000738349"/>
    </source>
</evidence>
<dbReference type="AlphaFoldDB" id="A0A9P9DJP9"/>
<organism evidence="2 3">
    <name type="scientific">Dactylonectria macrodidyma</name>
    <dbReference type="NCBI Taxonomy" id="307937"/>
    <lineage>
        <taxon>Eukaryota</taxon>
        <taxon>Fungi</taxon>
        <taxon>Dikarya</taxon>
        <taxon>Ascomycota</taxon>
        <taxon>Pezizomycotina</taxon>
        <taxon>Sordariomycetes</taxon>
        <taxon>Hypocreomycetidae</taxon>
        <taxon>Hypocreales</taxon>
        <taxon>Nectriaceae</taxon>
        <taxon>Dactylonectria</taxon>
    </lineage>
</organism>
<feature type="signal peptide" evidence="1">
    <location>
        <begin position="1"/>
        <end position="23"/>
    </location>
</feature>
<keyword evidence="1" id="KW-0732">Signal</keyword>
<feature type="chain" id="PRO_5040226910" evidence="1">
    <location>
        <begin position="24"/>
        <end position="401"/>
    </location>
</feature>
<name>A0A9P9DJP9_9HYPO</name>
<protein>
    <submittedName>
        <fullName evidence="2">Uncharacterized protein</fullName>
    </submittedName>
</protein>
<keyword evidence="3" id="KW-1185">Reference proteome</keyword>
<dbReference type="Proteomes" id="UP000738349">
    <property type="component" value="Unassembled WGS sequence"/>
</dbReference>
<gene>
    <name evidence="2" type="ORF">EDB81DRAFT_667000</name>
</gene>
<sequence>MRPLLTAPLLLLSLFRSCQPTLARDVEGTHAHRIVARAATADQLFQFRAEGQAGGCSDDQKTTITNWIAETIKLHNAALSAYGAKSGLPDVVHLSMIMGVALNPDGGFQSPSDQTLHLNIGNRMAAVTQFLSGQGLQNAKTSEKPYFFCDDSIATYTPWNQPARNSQGQTIPDPDNEGDLVTVTKLFPFLENTVMGKYDTQPFYMDLFNAYNFHGTNVERMCFDTLYAVTPHSYENEANGVPGVTVGAFDRFIVFCNQAYSPAAGTAHSAASLDYITSYDGYPAGRVMGGPNRPRLDAFAPISGTFYHELFHLTDTAATTGDPEPGLDAILSAAMARNSRTQTARRMRIADNPESFLMFAVASYLYRNPPTTTPDGSDKKDAVIFMGSQASTGDEAFPGRS</sequence>
<evidence type="ECO:0000313" key="2">
    <source>
        <dbReference type="EMBL" id="KAH7120730.1"/>
    </source>
</evidence>
<comment type="caution">
    <text evidence="2">The sequence shown here is derived from an EMBL/GenBank/DDBJ whole genome shotgun (WGS) entry which is preliminary data.</text>
</comment>
<evidence type="ECO:0000256" key="1">
    <source>
        <dbReference type="SAM" id="SignalP"/>
    </source>
</evidence>
<dbReference type="EMBL" id="JAGMUV010000025">
    <property type="protein sequence ID" value="KAH7120730.1"/>
    <property type="molecule type" value="Genomic_DNA"/>
</dbReference>
<proteinExistence type="predicted"/>
<reference evidence="2" key="1">
    <citation type="journal article" date="2021" name="Nat. Commun.">
        <title>Genetic determinants of endophytism in the Arabidopsis root mycobiome.</title>
        <authorList>
            <person name="Mesny F."/>
            <person name="Miyauchi S."/>
            <person name="Thiergart T."/>
            <person name="Pickel B."/>
            <person name="Atanasova L."/>
            <person name="Karlsson M."/>
            <person name="Huettel B."/>
            <person name="Barry K.W."/>
            <person name="Haridas S."/>
            <person name="Chen C."/>
            <person name="Bauer D."/>
            <person name="Andreopoulos W."/>
            <person name="Pangilinan J."/>
            <person name="LaButti K."/>
            <person name="Riley R."/>
            <person name="Lipzen A."/>
            <person name="Clum A."/>
            <person name="Drula E."/>
            <person name="Henrissat B."/>
            <person name="Kohler A."/>
            <person name="Grigoriev I.V."/>
            <person name="Martin F.M."/>
            <person name="Hacquard S."/>
        </authorList>
    </citation>
    <scope>NUCLEOTIDE SEQUENCE</scope>
    <source>
        <strain evidence="2">MPI-CAGE-AT-0147</strain>
    </source>
</reference>
<dbReference type="OrthoDB" id="4259138at2759"/>